<proteinExistence type="predicted"/>
<evidence type="ECO:0000256" key="4">
    <source>
        <dbReference type="ARBA" id="ARBA00022967"/>
    </source>
</evidence>
<dbReference type="PROSITE" id="PS50893">
    <property type="entry name" value="ABC_TRANSPORTER_2"/>
    <property type="match status" value="1"/>
</dbReference>
<dbReference type="KEGG" id="otm:OSB_18130"/>
<sequence>MLNATNIDLSIGKTPILHGANFKAQAGQLTAIVGPNGSGKTTLLKAMTGDLPYLGSVTLDGTDVTTIPAPALAARRAVLPQAAGLAFPFTVLEVVRLGLTAGLGAQDGTLPQRALAHVGLAGYEGRLYHGLSGGEQQRCQLARVLVQVWEPTRDGQASWLFLDEPVSALDIGHQLEVMTIARRFADAGGGVIAVMHDLNLTSMFADSILLMKDGRNVVQGNAQAVLSDDYLSRAYGCRVRVNATPFHTQDAPYVLPHMADLI</sequence>
<organism evidence="6 7">
    <name type="scientific">Octadecabacter temperatus</name>
    <dbReference type="NCBI Taxonomy" id="1458307"/>
    <lineage>
        <taxon>Bacteria</taxon>
        <taxon>Pseudomonadati</taxon>
        <taxon>Pseudomonadota</taxon>
        <taxon>Alphaproteobacteria</taxon>
        <taxon>Rhodobacterales</taxon>
        <taxon>Roseobacteraceae</taxon>
        <taxon>Octadecabacter</taxon>
    </lineage>
</organism>
<reference evidence="6 7" key="1">
    <citation type="journal article" date="2015" name="Genome Announc.">
        <title>Closed Genome Sequence of Octadecabacter temperatus SB1, the First Mesophilic Species of the Genus Octadecabacter.</title>
        <authorList>
            <person name="Voget S."/>
            <person name="Billerbeck S."/>
            <person name="Simon M."/>
            <person name="Daniel R."/>
        </authorList>
    </citation>
    <scope>NUCLEOTIDE SEQUENCE [LARGE SCALE GENOMIC DNA]</scope>
    <source>
        <strain evidence="6 7">SB1</strain>
    </source>
</reference>
<dbReference type="SUPFAM" id="SSF52540">
    <property type="entry name" value="P-loop containing nucleoside triphosphate hydrolases"/>
    <property type="match status" value="1"/>
</dbReference>
<name>A0A0K0Y5W8_9RHOB</name>
<dbReference type="EMBL" id="CP012160">
    <property type="protein sequence ID" value="AKS46354.1"/>
    <property type="molecule type" value="Genomic_DNA"/>
</dbReference>
<dbReference type="GO" id="GO:0005524">
    <property type="term" value="F:ATP binding"/>
    <property type="evidence" value="ECO:0007669"/>
    <property type="project" value="UniProtKB-KW"/>
</dbReference>
<comment type="function">
    <text evidence="5">Part of the ABC transporter complex HmuTUV involved in hemin import. Responsible for energy coupling to the transport system.</text>
</comment>
<dbReference type="PATRIC" id="fig|1458307.3.peg.1826"/>
<gene>
    <name evidence="6" type="primary">hmuV</name>
    <name evidence="6" type="ORF">OSB_18130</name>
</gene>
<evidence type="ECO:0000256" key="5">
    <source>
        <dbReference type="ARBA" id="ARBA00037066"/>
    </source>
</evidence>
<dbReference type="AlphaFoldDB" id="A0A0K0Y5W8"/>
<dbReference type="InterPro" id="IPR003593">
    <property type="entry name" value="AAA+_ATPase"/>
</dbReference>
<evidence type="ECO:0000256" key="1">
    <source>
        <dbReference type="ARBA" id="ARBA00022448"/>
    </source>
</evidence>
<keyword evidence="3 6" id="KW-0067">ATP-binding</keyword>
<dbReference type="GO" id="GO:0016887">
    <property type="term" value="F:ATP hydrolysis activity"/>
    <property type="evidence" value="ECO:0007669"/>
    <property type="project" value="InterPro"/>
</dbReference>
<evidence type="ECO:0000313" key="7">
    <source>
        <dbReference type="Proteomes" id="UP000067444"/>
    </source>
</evidence>
<dbReference type="InterPro" id="IPR027417">
    <property type="entry name" value="P-loop_NTPase"/>
</dbReference>
<dbReference type="RefSeq" id="WP_049834662.1">
    <property type="nucleotide sequence ID" value="NZ_CP012160.1"/>
</dbReference>
<dbReference type="SMART" id="SM00382">
    <property type="entry name" value="AAA"/>
    <property type="match status" value="1"/>
</dbReference>
<dbReference type="NCBIfam" id="NF010068">
    <property type="entry name" value="PRK13548.1"/>
    <property type="match status" value="1"/>
</dbReference>
<dbReference type="Gene3D" id="3.40.50.300">
    <property type="entry name" value="P-loop containing nucleotide triphosphate hydrolases"/>
    <property type="match status" value="1"/>
</dbReference>
<dbReference type="EC" id="3.6.3.-" evidence="6"/>
<dbReference type="InterPro" id="IPR003439">
    <property type="entry name" value="ABC_transporter-like_ATP-bd"/>
</dbReference>
<protein>
    <submittedName>
        <fullName evidence="6">Hemin import ATP-binding protein HmuV</fullName>
        <ecNumber evidence="6">3.6.3.-</ecNumber>
    </submittedName>
</protein>
<dbReference type="PANTHER" id="PTHR42794:SF1">
    <property type="entry name" value="HEMIN IMPORT ATP-BINDING PROTEIN HMUV"/>
    <property type="match status" value="1"/>
</dbReference>
<dbReference type="OrthoDB" id="9805601at2"/>
<evidence type="ECO:0000256" key="2">
    <source>
        <dbReference type="ARBA" id="ARBA00022741"/>
    </source>
</evidence>
<keyword evidence="6" id="KW-0378">Hydrolase</keyword>
<dbReference type="STRING" id="1458307.OSB_18130"/>
<keyword evidence="1" id="KW-0813">Transport</keyword>
<dbReference type="Pfam" id="PF00005">
    <property type="entry name" value="ABC_tran"/>
    <property type="match status" value="1"/>
</dbReference>
<accession>A0A0K0Y5W8</accession>
<dbReference type="Proteomes" id="UP000067444">
    <property type="component" value="Chromosome"/>
</dbReference>
<evidence type="ECO:0000313" key="6">
    <source>
        <dbReference type="EMBL" id="AKS46354.1"/>
    </source>
</evidence>
<dbReference type="PANTHER" id="PTHR42794">
    <property type="entry name" value="HEMIN IMPORT ATP-BINDING PROTEIN HMUV"/>
    <property type="match status" value="1"/>
</dbReference>
<dbReference type="CDD" id="cd03214">
    <property type="entry name" value="ABC_Iron-Siderophores_B12_Hemin"/>
    <property type="match status" value="1"/>
</dbReference>
<keyword evidence="4" id="KW-1278">Translocase</keyword>
<keyword evidence="2" id="KW-0547">Nucleotide-binding</keyword>
<evidence type="ECO:0000256" key="3">
    <source>
        <dbReference type="ARBA" id="ARBA00022840"/>
    </source>
</evidence>
<keyword evidence="7" id="KW-1185">Reference proteome</keyword>